<evidence type="ECO:0000313" key="1">
    <source>
        <dbReference type="EMBL" id="TNN36853.1"/>
    </source>
</evidence>
<organism evidence="1 2">
    <name type="scientific">Liparis tanakae</name>
    <name type="common">Tanaka's snailfish</name>
    <dbReference type="NCBI Taxonomy" id="230148"/>
    <lineage>
        <taxon>Eukaryota</taxon>
        <taxon>Metazoa</taxon>
        <taxon>Chordata</taxon>
        <taxon>Craniata</taxon>
        <taxon>Vertebrata</taxon>
        <taxon>Euteleostomi</taxon>
        <taxon>Actinopterygii</taxon>
        <taxon>Neopterygii</taxon>
        <taxon>Teleostei</taxon>
        <taxon>Neoteleostei</taxon>
        <taxon>Acanthomorphata</taxon>
        <taxon>Eupercaria</taxon>
        <taxon>Perciformes</taxon>
        <taxon>Cottioidei</taxon>
        <taxon>Cottales</taxon>
        <taxon>Liparidae</taxon>
        <taxon>Liparis</taxon>
    </lineage>
</organism>
<dbReference type="EMBL" id="SRLO01001562">
    <property type="protein sequence ID" value="TNN36853.1"/>
    <property type="molecule type" value="Genomic_DNA"/>
</dbReference>
<evidence type="ECO:0000313" key="2">
    <source>
        <dbReference type="Proteomes" id="UP000314294"/>
    </source>
</evidence>
<dbReference type="Proteomes" id="UP000314294">
    <property type="component" value="Unassembled WGS sequence"/>
</dbReference>
<gene>
    <name evidence="1" type="ORF">EYF80_052983</name>
</gene>
<keyword evidence="2" id="KW-1185">Reference proteome</keyword>
<name>A0A4Z2F7L5_9TELE</name>
<reference evidence="1 2" key="1">
    <citation type="submission" date="2019-03" db="EMBL/GenBank/DDBJ databases">
        <title>First draft genome of Liparis tanakae, snailfish: a comprehensive survey of snailfish specific genes.</title>
        <authorList>
            <person name="Kim W."/>
            <person name="Song I."/>
            <person name="Jeong J.-H."/>
            <person name="Kim D."/>
            <person name="Kim S."/>
            <person name="Ryu S."/>
            <person name="Song J.Y."/>
            <person name="Lee S.K."/>
        </authorList>
    </citation>
    <scope>NUCLEOTIDE SEQUENCE [LARGE SCALE GENOMIC DNA]</scope>
    <source>
        <tissue evidence="1">Muscle</tissue>
    </source>
</reference>
<protein>
    <submittedName>
        <fullName evidence="1">Uncharacterized protein</fullName>
    </submittedName>
</protein>
<comment type="caution">
    <text evidence="1">The sequence shown here is derived from an EMBL/GenBank/DDBJ whole genome shotgun (WGS) entry which is preliminary data.</text>
</comment>
<proteinExistence type="predicted"/>
<dbReference type="AlphaFoldDB" id="A0A4Z2F7L5"/>
<sequence>MGLPYQRVKLETRCTTRSFSPSVDLCDRAKSHQFAEARGRLYAECCDNNSISRSPVRKWAIRHLL</sequence>
<accession>A0A4Z2F7L5</accession>